<dbReference type="AlphaFoldDB" id="A0A199V076"/>
<dbReference type="InterPro" id="IPR046848">
    <property type="entry name" value="E_motif"/>
</dbReference>
<accession>A0A199V076</accession>
<reference evidence="5 6" key="1">
    <citation type="journal article" date="2016" name="DNA Res.">
        <title>The draft genome of MD-2 pineapple using hybrid error correction of long reads.</title>
        <authorList>
            <person name="Redwan R.M."/>
            <person name="Saidin A."/>
            <person name="Kumar S.V."/>
        </authorList>
    </citation>
    <scope>NUCLEOTIDE SEQUENCE [LARGE SCALE GENOMIC DNA]</scope>
    <source>
        <strain evidence="6">cv. MD2</strain>
        <tissue evidence="5">Leaf</tissue>
    </source>
</reference>
<dbReference type="Pfam" id="PF01535">
    <property type="entry name" value="PPR"/>
    <property type="match status" value="3"/>
</dbReference>
<sequence length="725" mass="80463">MSTSSAALLLHFPPSPPPPSATSAAADLKRLLLHGRHPLRALKLLHGRLLRLHLLPREPLLLNLLLRSSFASSHPSHALRLLLASPTPPNLFHYNTTIRGLVATDYMADAVRVYASMRRAGASPDHFTFPFVLKACARLVDLGAGVRIHTHIVKSGYGSDVFVKTSLVSLYAKCGLLDNAQKLFDEMAVRNVVSWTAIISGYIADGRLEEALGMFRRALEMDLRPDSFTIVRVLTACSQLGDLKTGEWIHRFVEQKGMDHNVFIATSLVDLYTKCGSMDHARNVFDQMAEKDVVSWSTMIGGYASNGLPQEALKLFFQMQDANIKPDCYTIVAVLSSCAQLGALELGHKVSALIDMDEFLTNPVLGTALIDMYAKCGSTTNAWVVFQKMKEKDLIVWNAMISGLAMTGHGMISFGLFGQIEKLGIQPNDNTFIGLLCSCTHTGLVEDGRRHFDNMRRVYFINPRIEHYGCMVDLLGRAGLLEEAHQLIKEIPMEANAVVWGALLSGCKIHRNALLAEYVLKKLIQLEPRNSGNYVLLSNIYSTSGRWDDAAKLRITMKEKGIEKTPGCSWVEHKGVVHEFRVGDKSHPLTEQIIAKLDELGKELKAVGYTPTTEVVLFDIEDEEKEHSLEHHSEKLAIAFCLITTGPEDTIRVVKNLRLVELKVGMHCEKCIKAIKKAIKKIDEMESYHLDSESNKVTVTGNVTPEEVIKALQKIGKSATSWSED</sequence>
<dbReference type="EMBL" id="LSRQ01003899">
    <property type="protein sequence ID" value="OAY70449.1"/>
    <property type="molecule type" value="Genomic_DNA"/>
</dbReference>
<evidence type="ECO:0000313" key="5">
    <source>
        <dbReference type="EMBL" id="OAY70449.1"/>
    </source>
</evidence>
<feature type="repeat" description="PPR" evidence="3">
    <location>
        <begin position="530"/>
        <end position="564"/>
    </location>
</feature>
<dbReference type="Pfam" id="PF13041">
    <property type="entry name" value="PPR_2"/>
    <property type="match status" value="3"/>
</dbReference>
<dbReference type="GO" id="GO:0008270">
    <property type="term" value="F:zinc ion binding"/>
    <property type="evidence" value="ECO:0007669"/>
    <property type="project" value="InterPro"/>
</dbReference>
<feature type="domain" description="HMA" evidence="4">
    <location>
        <begin position="657"/>
        <end position="720"/>
    </location>
</feature>
<dbReference type="FunFam" id="1.25.40.10:FF:000344">
    <property type="entry name" value="Pentatricopeptide repeat-containing protein"/>
    <property type="match status" value="1"/>
</dbReference>
<dbReference type="InterPro" id="IPR006121">
    <property type="entry name" value="HMA_dom"/>
</dbReference>
<dbReference type="SUPFAM" id="SSF55008">
    <property type="entry name" value="HMA, heavy metal-associated domain"/>
    <property type="match status" value="1"/>
</dbReference>
<dbReference type="Gene3D" id="1.25.40.10">
    <property type="entry name" value="Tetratricopeptide repeat domain"/>
    <property type="match status" value="4"/>
</dbReference>
<dbReference type="FunFam" id="1.25.40.10:FF:000511">
    <property type="entry name" value="Pentatricopeptide repeat-containing protein"/>
    <property type="match status" value="1"/>
</dbReference>
<dbReference type="GO" id="GO:0009451">
    <property type="term" value="P:RNA modification"/>
    <property type="evidence" value="ECO:0007669"/>
    <property type="project" value="InterPro"/>
</dbReference>
<dbReference type="InterPro" id="IPR046849">
    <property type="entry name" value="E2_motif"/>
</dbReference>
<dbReference type="PANTHER" id="PTHR47926:SF446">
    <property type="entry name" value="PENTACOTRIPEPTIDE-REPEAT REGION OF PRORP DOMAIN-CONTAINING PROTEIN"/>
    <property type="match status" value="1"/>
</dbReference>
<gene>
    <name evidence="5" type="ORF">ACMD2_12120</name>
</gene>
<dbReference type="PROSITE" id="PS51375">
    <property type="entry name" value="PPR"/>
    <property type="match status" value="7"/>
</dbReference>
<evidence type="ECO:0000313" key="6">
    <source>
        <dbReference type="Proteomes" id="UP000092600"/>
    </source>
</evidence>
<dbReference type="InterPro" id="IPR011990">
    <property type="entry name" value="TPR-like_helical_dom_sf"/>
</dbReference>
<proteinExistence type="predicted"/>
<dbReference type="Pfam" id="PF00403">
    <property type="entry name" value="HMA"/>
    <property type="match status" value="1"/>
</dbReference>
<protein>
    <submittedName>
        <fullName evidence="5">Putative pentatricopeptide repeat-containing protein</fullName>
    </submittedName>
</protein>
<evidence type="ECO:0000259" key="4">
    <source>
        <dbReference type="PROSITE" id="PS50846"/>
    </source>
</evidence>
<evidence type="ECO:0000256" key="1">
    <source>
        <dbReference type="ARBA" id="ARBA00022737"/>
    </source>
</evidence>
<feature type="repeat" description="PPR" evidence="3">
    <location>
        <begin position="393"/>
        <end position="427"/>
    </location>
</feature>
<dbReference type="Pfam" id="PF20431">
    <property type="entry name" value="E_motif"/>
    <property type="match status" value="1"/>
</dbReference>
<dbReference type="PROSITE" id="PS50846">
    <property type="entry name" value="HMA_2"/>
    <property type="match status" value="1"/>
</dbReference>
<keyword evidence="2" id="KW-0809">Transit peptide</keyword>
<feature type="repeat" description="PPR" evidence="3">
    <location>
        <begin position="160"/>
        <end position="190"/>
    </location>
</feature>
<feature type="repeat" description="PPR" evidence="3">
    <location>
        <begin position="292"/>
        <end position="326"/>
    </location>
</feature>
<feature type="repeat" description="PPR" evidence="3">
    <location>
        <begin position="90"/>
        <end position="124"/>
    </location>
</feature>
<dbReference type="FunFam" id="1.25.40.10:FF:000450">
    <property type="entry name" value="Putative pentatricopeptide repeat-containing protein"/>
    <property type="match status" value="1"/>
</dbReference>
<evidence type="ECO:0000256" key="3">
    <source>
        <dbReference type="PROSITE-ProRule" id="PRU00708"/>
    </source>
</evidence>
<dbReference type="InterPro" id="IPR046960">
    <property type="entry name" value="PPR_At4g14850-like_plant"/>
</dbReference>
<dbReference type="CDD" id="cd00371">
    <property type="entry name" value="HMA"/>
    <property type="match status" value="1"/>
</dbReference>
<dbReference type="Gene3D" id="3.30.70.100">
    <property type="match status" value="1"/>
</dbReference>
<name>A0A199V076_ANACO</name>
<comment type="caution">
    <text evidence="5">The sequence shown here is derived from an EMBL/GenBank/DDBJ whole genome shotgun (WGS) entry which is preliminary data.</text>
</comment>
<dbReference type="Pfam" id="PF20430">
    <property type="entry name" value="Eplus_motif"/>
    <property type="match status" value="1"/>
</dbReference>
<dbReference type="NCBIfam" id="TIGR00756">
    <property type="entry name" value="PPR"/>
    <property type="match status" value="4"/>
</dbReference>
<feature type="repeat" description="PPR" evidence="3">
    <location>
        <begin position="191"/>
        <end position="225"/>
    </location>
</feature>
<feature type="repeat" description="PPR" evidence="3">
    <location>
        <begin position="261"/>
        <end position="291"/>
    </location>
</feature>
<dbReference type="GO" id="GO:0003723">
    <property type="term" value="F:RNA binding"/>
    <property type="evidence" value="ECO:0007669"/>
    <property type="project" value="InterPro"/>
</dbReference>
<dbReference type="SUPFAM" id="SSF48452">
    <property type="entry name" value="TPR-like"/>
    <property type="match status" value="1"/>
</dbReference>
<dbReference type="InterPro" id="IPR002885">
    <property type="entry name" value="PPR_rpt"/>
</dbReference>
<keyword evidence="1" id="KW-0677">Repeat</keyword>
<organism evidence="5 6">
    <name type="scientific">Ananas comosus</name>
    <name type="common">Pineapple</name>
    <name type="synonym">Ananas ananas</name>
    <dbReference type="NCBI Taxonomy" id="4615"/>
    <lineage>
        <taxon>Eukaryota</taxon>
        <taxon>Viridiplantae</taxon>
        <taxon>Streptophyta</taxon>
        <taxon>Embryophyta</taxon>
        <taxon>Tracheophyta</taxon>
        <taxon>Spermatophyta</taxon>
        <taxon>Magnoliopsida</taxon>
        <taxon>Liliopsida</taxon>
        <taxon>Poales</taxon>
        <taxon>Bromeliaceae</taxon>
        <taxon>Bromelioideae</taxon>
        <taxon>Ananas</taxon>
    </lineage>
</organism>
<dbReference type="Proteomes" id="UP000092600">
    <property type="component" value="Unassembled WGS sequence"/>
</dbReference>
<dbReference type="PANTHER" id="PTHR47926">
    <property type="entry name" value="PENTATRICOPEPTIDE REPEAT-CONTAINING PROTEIN"/>
    <property type="match status" value="1"/>
</dbReference>
<evidence type="ECO:0000256" key="2">
    <source>
        <dbReference type="ARBA" id="ARBA00022946"/>
    </source>
</evidence>
<dbReference type="InterPro" id="IPR036163">
    <property type="entry name" value="HMA_dom_sf"/>
</dbReference>